<sequence>MKTPKLLPWQARKAGVSLERAEALWNKAIREATADTGWVGTSEFWDAAETRFRELLDAERNTLCAPQIESLVRCQSRLGLLPLLAAEQMVTAMSANWQRFCNQMNKAA</sequence>
<gene>
    <name evidence="1" type="ORF">ZRA01_05270</name>
</gene>
<name>A0A4Y4CSL4_ZOORA</name>
<proteinExistence type="predicted"/>
<dbReference type="Proteomes" id="UP000318422">
    <property type="component" value="Unassembled WGS sequence"/>
</dbReference>
<dbReference type="RefSeq" id="WP_141349206.1">
    <property type="nucleotide sequence ID" value="NZ_BJNV01000006.1"/>
</dbReference>
<evidence type="ECO:0000313" key="2">
    <source>
        <dbReference type="Proteomes" id="UP000318422"/>
    </source>
</evidence>
<reference evidence="1 2" key="1">
    <citation type="submission" date="2019-06" db="EMBL/GenBank/DDBJ databases">
        <title>Whole genome shotgun sequence of Zoogloea ramigera NBRC 15342.</title>
        <authorList>
            <person name="Hosoyama A."/>
            <person name="Uohara A."/>
            <person name="Ohji S."/>
            <person name="Ichikawa N."/>
        </authorList>
    </citation>
    <scope>NUCLEOTIDE SEQUENCE [LARGE SCALE GENOMIC DNA]</scope>
    <source>
        <strain evidence="1 2">NBRC 15342</strain>
    </source>
</reference>
<dbReference type="OrthoDB" id="5297053at2"/>
<dbReference type="AlphaFoldDB" id="A0A4Y4CSL4"/>
<comment type="caution">
    <text evidence="1">The sequence shown here is derived from an EMBL/GenBank/DDBJ whole genome shotgun (WGS) entry which is preliminary data.</text>
</comment>
<accession>A0A4Y4CSL4</accession>
<keyword evidence="2" id="KW-1185">Reference proteome</keyword>
<organism evidence="1 2">
    <name type="scientific">Zoogloea ramigera</name>
    <dbReference type="NCBI Taxonomy" id="350"/>
    <lineage>
        <taxon>Bacteria</taxon>
        <taxon>Pseudomonadati</taxon>
        <taxon>Pseudomonadota</taxon>
        <taxon>Betaproteobacteria</taxon>
        <taxon>Rhodocyclales</taxon>
        <taxon>Zoogloeaceae</taxon>
        <taxon>Zoogloea</taxon>
    </lineage>
</organism>
<protein>
    <submittedName>
        <fullName evidence="1">Uncharacterized protein</fullName>
    </submittedName>
</protein>
<evidence type="ECO:0000313" key="1">
    <source>
        <dbReference type="EMBL" id="GEC94454.1"/>
    </source>
</evidence>
<dbReference type="EMBL" id="BJNV01000006">
    <property type="protein sequence ID" value="GEC94454.1"/>
    <property type="molecule type" value="Genomic_DNA"/>
</dbReference>